<organism evidence="1 2">
    <name type="scientific">Irpex rosettiformis</name>
    <dbReference type="NCBI Taxonomy" id="378272"/>
    <lineage>
        <taxon>Eukaryota</taxon>
        <taxon>Fungi</taxon>
        <taxon>Dikarya</taxon>
        <taxon>Basidiomycota</taxon>
        <taxon>Agaricomycotina</taxon>
        <taxon>Agaricomycetes</taxon>
        <taxon>Polyporales</taxon>
        <taxon>Irpicaceae</taxon>
        <taxon>Irpex</taxon>
    </lineage>
</organism>
<sequence length="94" mass="10399">MALKTFEFVVHGRVQGVGFRHFVATTARTDGIVGWVKNHSNGTVVGLAQGDEEKLAKFKQDLAAGPPYAYVSKLKFSNESDVSQLQYRSFNIVH</sequence>
<dbReference type="Proteomes" id="UP001055072">
    <property type="component" value="Unassembled WGS sequence"/>
</dbReference>
<accession>A0ACB8TZ75</accession>
<evidence type="ECO:0000313" key="1">
    <source>
        <dbReference type="EMBL" id="KAI0087129.1"/>
    </source>
</evidence>
<proteinExistence type="predicted"/>
<reference evidence="1" key="1">
    <citation type="journal article" date="2021" name="Environ. Microbiol.">
        <title>Gene family expansions and transcriptome signatures uncover fungal adaptations to wood decay.</title>
        <authorList>
            <person name="Hage H."/>
            <person name="Miyauchi S."/>
            <person name="Viragh M."/>
            <person name="Drula E."/>
            <person name="Min B."/>
            <person name="Chaduli D."/>
            <person name="Navarro D."/>
            <person name="Favel A."/>
            <person name="Norest M."/>
            <person name="Lesage-Meessen L."/>
            <person name="Balint B."/>
            <person name="Merenyi Z."/>
            <person name="de Eugenio L."/>
            <person name="Morin E."/>
            <person name="Martinez A.T."/>
            <person name="Baldrian P."/>
            <person name="Stursova M."/>
            <person name="Martinez M.J."/>
            <person name="Novotny C."/>
            <person name="Magnuson J.K."/>
            <person name="Spatafora J.W."/>
            <person name="Maurice S."/>
            <person name="Pangilinan J."/>
            <person name="Andreopoulos W."/>
            <person name="LaButti K."/>
            <person name="Hundley H."/>
            <person name="Na H."/>
            <person name="Kuo A."/>
            <person name="Barry K."/>
            <person name="Lipzen A."/>
            <person name="Henrissat B."/>
            <person name="Riley R."/>
            <person name="Ahrendt S."/>
            <person name="Nagy L.G."/>
            <person name="Grigoriev I.V."/>
            <person name="Martin F."/>
            <person name="Rosso M.N."/>
        </authorList>
    </citation>
    <scope>NUCLEOTIDE SEQUENCE</scope>
    <source>
        <strain evidence="1">CBS 384.51</strain>
    </source>
</reference>
<name>A0ACB8TZ75_9APHY</name>
<comment type="caution">
    <text evidence="1">The sequence shown here is derived from an EMBL/GenBank/DDBJ whole genome shotgun (WGS) entry which is preliminary data.</text>
</comment>
<keyword evidence="2" id="KW-1185">Reference proteome</keyword>
<evidence type="ECO:0000313" key="2">
    <source>
        <dbReference type="Proteomes" id="UP001055072"/>
    </source>
</evidence>
<gene>
    <name evidence="1" type="ORF">BDY19DRAFT_995207</name>
</gene>
<protein>
    <submittedName>
        <fullName evidence="1">Acylphosphatase-like domain-containing protein</fullName>
    </submittedName>
</protein>
<dbReference type="EMBL" id="MU274919">
    <property type="protein sequence ID" value="KAI0087129.1"/>
    <property type="molecule type" value="Genomic_DNA"/>
</dbReference>